<accession>A0AAD6RA57</accession>
<comment type="caution">
    <text evidence="1">The sequence shown here is derived from an EMBL/GenBank/DDBJ whole genome shotgun (WGS) entry which is preliminary data.</text>
</comment>
<evidence type="ECO:0000313" key="1">
    <source>
        <dbReference type="EMBL" id="KAJ7004542.1"/>
    </source>
</evidence>
<protein>
    <submittedName>
        <fullName evidence="1">Uncharacterized protein</fullName>
    </submittedName>
</protein>
<name>A0AAD6RA57_9ROSI</name>
<organism evidence="1 2">
    <name type="scientific">Populus alba x Populus x berolinensis</name>
    <dbReference type="NCBI Taxonomy" id="444605"/>
    <lineage>
        <taxon>Eukaryota</taxon>
        <taxon>Viridiplantae</taxon>
        <taxon>Streptophyta</taxon>
        <taxon>Embryophyta</taxon>
        <taxon>Tracheophyta</taxon>
        <taxon>Spermatophyta</taxon>
        <taxon>Magnoliopsida</taxon>
        <taxon>eudicotyledons</taxon>
        <taxon>Gunneridae</taxon>
        <taxon>Pentapetalae</taxon>
        <taxon>rosids</taxon>
        <taxon>fabids</taxon>
        <taxon>Malpighiales</taxon>
        <taxon>Salicaceae</taxon>
        <taxon>Saliceae</taxon>
        <taxon>Populus</taxon>
    </lineage>
</organism>
<dbReference type="Proteomes" id="UP001164929">
    <property type="component" value="Chromosome 3"/>
</dbReference>
<dbReference type="AlphaFoldDB" id="A0AAD6RA57"/>
<evidence type="ECO:0000313" key="2">
    <source>
        <dbReference type="Proteomes" id="UP001164929"/>
    </source>
</evidence>
<dbReference type="EMBL" id="JAQIZT010000003">
    <property type="protein sequence ID" value="KAJ7004542.1"/>
    <property type="molecule type" value="Genomic_DNA"/>
</dbReference>
<keyword evidence="2" id="KW-1185">Reference proteome</keyword>
<sequence length="119" mass="13275">MATWVSTSPVNSRLLQGCSWLSKILSSISVHACMEHHLTISPTLKITITSMLTWPLSFVNEFNLVMDHVSASLPVFKETTIRQKTSNDSSSSGRYVSINRKFPQHNLNYALLLATKAPI</sequence>
<reference evidence="1" key="1">
    <citation type="journal article" date="2023" name="Mol. Ecol. Resour.">
        <title>Chromosome-level genome assembly of a triploid poplar Populus alba 'Berolinensis'.</title>
        <authorList>
            <person name="Chen S."/>
            <person name="Yu Y."/>
            <person name="Wang X."/>
            <person name="Wang S."/>
            <person name="Zhang T."/>
            <person name="Zhou Y."/>
            <person name="He R."/>
            <person name="Meng N."/>
            <person name="Wang Y."/>
            <person name="Liu W."/>
            <person name="Liu Z."/>
            <person name="Liu J."/>
            <person name="Guo Q."/>
            <person name="Huang H."/>
            <person name="Sederoff R.R."/>
            <person name="Wang G."/>
            <person name="Qu G."/>
            <person name="Chen S."/>
        </authorList>
    </citation>
    <scope>NUCLEOTIDE SEQUENCE</scope>
    <source>
        <strain evidence="1">SC-2020</strain>
    </source>
</reference>
<gene>
    <name evidence="1" type="ORF">NC653_009401</name>
</gene>
<proteinExistence type="predicted"/>